<gene>
    <name evidence="1" type="ORF">AFK24_21660</name>
</gene>
<name>A0A1C7YZ67_PSESX</name>
<evidence type="ECO:0000313" key="1">
    <source>
        <dbReference type="EMBL" id="OCR22951.1"/>
    </source>
</evidence>
<protein>
    <submittedName>
        <fullName evidence="1">Uncharacterized protein</fullName>
    </submittedName>
</protein>
<evidence type="ECO:0000313" key="2">
    <source>
        <dbReference type="Proteomes" id="UP000093104"/>
    </source>
</evidence>
<sequence>MSQLFAFLPIVALDRLNFRQLLTRRWVIRTLQAPIQGADGDRWFKIARLNKKRTISVRPGSSSLDDTLAPVIHRLFHSKCA</sequence>
<reference evidence="1 2" key="1">
    <citation type="submission" date="2015-07" db="EMBL/GenBank/DDBJ databases">
        <title>Draft genome sequence of a diazotrophic, plant growth-promoting rhizobacterium of the Pseudomonas syringae complex.</title>
        <authorList>
            <person name="Patten C.L."/>
            <person name="Jeong H."/>
        </authorList>
    </citation>
    <scope>NUCLEOTIDE SEQUENCE [LARGE SCALE GENOMIC DNA]</scope>
    <source>
        <strain evidence="1 2">GR12-2</strain>
    </source>
</reference>
<dbReference type="AlphaFoldDB" id="A0A1C7YZ67"/>
<organism evidence="1 2">
    <name type="scientific">Pseudomonas syringae</name>
    <dbReference type="NCBI Taxonomy" id="317"/>
    <lineage>
        <taxon>Bacteria</taxon>
        <taxon>Pseudomonadati</taxon>
        <taxon>Pseudomonadota</taxon>
        <taxon>Gammaproteobacteria</taxon>
        <taxon>Pseudomonadales</taxon>
        <taxon>Pseudomonadaceae</taxon>
        <taxon>Pseudomonas</taxon>
    </lineage>
</organism>
<proteinExistence type="predicted"/>
<accession>A0A1C7YZ67</accession>
<dbReference type="EMBL" id="LGSI01000064">
    <property type="protein sequence ID" value="OCR22951.1"/>
    <property type="molecule type" value="Genomic_DNA"/>
</dbReference>
<comment type="caution">
    <text evidence="1">The sequence shown here is derived from an EMBL/GenBank/DDBJ whole genome shotgun (WGS) entry which is preliminary data.</text>
</comment>
<dbReference type="Proteomes" id="UP000093104">
    <property type="component" value="Unassembled WGS sequence"/>
</dbReference>